<dbReference type="InterPro" id="IPR034079">
    <property type="entry name" value="R3H_KhpB"/>
</dbReference>
<dbReference type="AlphaFoldDB" id="A0A3Q8S6S0"/>
<accession>A0A3Q8S6S0</accession>
<evidence type="ECO:0000313" key="9">
    <source>
        <dbReference type="Proteomes" id="UP000278804"/>
    </source>
</evidence>
<evidence type="ECO:0000256" key="4">
    <source>
        <dbReference type="ARBA" id="ARBA00023186"/>
    </source>
</evidence>
<dbReference type="EMBL" id="CP034234">
    <property type="protein sequence ID" value="AZK43664.1"/>
    <property type="molecule type" value="Genomic_DNA"/>
</dbReference>
<dbReference type="InterPro" id="IPR032782">
    <property type="entry name" value="KhpB_N"/>
</dbReference>
<dbReference type="InterPro" id="IPR015946">
    <property type="entry name" value="KH_dom-like_a/b"/>
</dbReference>
<dbReference type="PANTHER" id="PTHR35800:SF1">
    <property type="entry name" value="RNA-BINDING PROTEIN KHPB"/>
    <property type="match status" value="1"/>
</dbReference>
<keyword evidence="3" id="KW-0133">Cell shape</keyword>
<feature type="domain" description="R3H" evidence="7">
    <location>
        <begin position="135"/>
        <end position="201"/>
    </location>
</feature>
<dbReference type="GO" id="GO:0003723">
    <property type="term" value="F:RNA binding"/>
    <property type="evidence" value="ECO:0007669"/>
    <property type="project" value="UniProtKB-KW"/>
</dbReference>
<sequence length="204" mass="23346">MKQYTAKSLDDVLNNVSKEKNVEKSDLIYYVIEEKSGFLGIGASVTSEVFALNDVKLFVEEYFNKFFTGLGLKVEQEITVKNNNVKVSLNAENNAILIGKNGKSLEGMNMLLKHAVNSEFKRRFYVMIDINNYKTDRYQKLKAMAKRIAKNVSRSKIDASLDPMPNDERRVIHKELTDFPGIRTQSEGSGRDRHLKIVYDPNKE</sequence>
<keyword evidence="1" id="KW-0963">Cytoplasm</keyword>
<dbReference type="InterPro" id="IPR038247">
    <property type="entry name" value="Jag_N_dom_sf"/>
</dbReference>
<dbReference type="PROSITE" id="PS51061">
    <property type="entry name" value="R3H"/>
    <property type="match status" value="1"/>
</dbReference>
<keyword evidence="9" id="KW-1185">Reference proteome</keyword>
<feature type="region of interest" description="Disordered" evidence="6">
    <location>
        <begin position="181"/>
        <end position="204"/>
    </location>
</feature>
<dbReference type="RefSeq" id="WP_125163883.1">
    <property type="nucleotide sequence ID" value="NZ_CP034234.1"/>
</dbReference>
<dbReference type="Proteomes" id="UP000278804">
    <property type="component" value="Chromosome"/>
</dbReference>
<evidence type="ECO:0000313" key="8">
    <source>
        <dbReference type="EMBL" id="AZK43664.1"/>
    </source>
</evidence>
<dbReference type="InterPro" id="IPR036867">
    <property type="entry name" value="R3H_dom_sf"/>
</dbReference>
<dbReference type="SUPFAM" id="SSF82708">
    <property type="entry name" value="R3H domain"/>
    <property type="match status" value="1"/>
</dbReference>
<dbReference type="Gene3D" id="3.30.1370.50">
    <property type="entry name" value="R3H-like domain"/>
    <property type="match status" value="1"/>
</dbReference>
<dbReference type="GO" id="GO:0008360">
    <property type="term" value="P:regulation of cell shape"/>
    <property type="evidence" value="ECO:0007669"/>
    <property type="project" value="UniProtKB-KW"/>
</dbReference>
<dbReference type="SMART" id="SM00393">
    <property type="entry name" value="R3H"/>
    <property type="match status" value="1"/>
</dbReference>
<evidence type="ECO:0000256" key="3">
    <source>
        <dbReference type="ARBA" id="ARBA00022960"/>
    </source>
</evidence>
<dbReference type="InterPro" id="IPR001374">
    <property type="entry name" value="R3H_dom"/>
</dbReference>
<evidence type="ECO:0000256" key="5">
    <source>
        <dbReference type="ARBA" id="ARBA00023316"/>
    </source>
</evidence>
<evidence type="ECO:0000259" key="7">
    <source>
        <dbReference type="PROSITE" id="PS51061"/>
    </source>
</evidence>
<keyword evidence="2" id="KW-0694">RNA-binding</keyword>
<dbReference type="Pfam" id="PF14804">
    <property type="entry name" value="Jag_N"/>
    <property type="match status" value="1"/>
</dbReference>
<reference evidence="8 9" key="1">
    <citation type="journal article" date="2020" name="Int. J. Syst. Evol. Microbiol.">
        <title>Description of Erysipelothrix piscisicarius sp. nov., an emergent fish pathogen, and assessment of virulence using a tiger barb (Puntigrus tetrazona) infection model.</title>
        <authorList>
            <person name="Pomaranski E.K."/>
            <person name="Griffin M.J."/>
            <person name="Camus A.C."/>
            <person name="Armwood A.R."/>
            <person name="Shelley J."/>
            <person name="Waldbieser G.C."/>
            <person name="LaFrentz B.R."/>
            <person name="Garcia J.C."/>
            <person name="Yanong R."/>
            <person name="Soto E."/>
        </authorList>
    </citation>
    <scope>NUCLEOTIDE SEQUENCE [LARGE SCALE GENOMIC DNA]</scope>
    <source>
        <strain evidence="8 9">15TAL0474</strain>
    </source>
</reference>
<keyword evidence="5" id="KW-0961">Cell wall biogenesis/degradation</keyword>
<protein>
    <submittedName>
        <fullName evidence="8">KH domain-containing protein</fullName>
    </submittedName>
</protein>
<organism evidence="8 9">
    <name type="scientific">Erysipelothrix piscisicarius</name>
    <dbReference type="NCBI Taxonomy" id="2485784"/>
    <lineage>
        <taxon>Bacteria</taxon>
        <taxon>Bacillati</taxon>
        <taxon>Bacillota</taxon>
        <taxon>Erysipelotrichia</taxon>
        <taxon>Erysipelotrichales</taxon>
        <taxon>Erysipelotrichaceae</taxon>
        <taxon>Erysipelothrix</taxon>
    </lineage>
</organism>
<dbReference type="CDD" id="cd02414">
    <property type="entry name" value="KH-II_Jag"/>
    <property type="match status" value="1"/>
</dbReference>
<evidence type="ECO:0000256" key="6">
    <source>
        <dbReference type="SAM" id="MobiDB-lite"/>
    </source>
</evidence>
<feature type="compositionally biased region" description="Basic and acidic residues" evidence="6">
    <location>
        <begin position="189"/>
        <end position="204"/>
    </location>
</feature>
<dbReference type="InterPro" id="IPR039247">
    <property type="entry name" value="KhpB"/>
</dbReference>
<dbReference type="PANTHER" id="PTHR35800">
    <property type="entry name" value="PROTEIN JAG"/>
    <property type="match status" value="1"/>
</dbReference>
<dbReference type="KEGG" id="eri:EEI45_01655"/>
<evidence type="ECO:0000256" key="2">
    <source>
        <dbReference type="ARBA" id="ARBA00022884"/>
    </source>
</evidence>
<proteinExistence type="predicted"/>
<name>A0A3Q8S6S0_9FIRM</name>
<dbReference type="GO" id="GO:0071555">
    <property type="term" value="P:cell wall organization"/>
    <property type="evidence" value="ECO:0007669"/>
    <property type="project" value="UniProtKB-KW"/>
</dbReference>
<dbReference type="Gene3D" id="3.30.30.80">
    <property type="entry name" value="probable RNA-binding protein from clostridium symbiosum atcc 14940"/>
    <property type="match status" value="1"/>
</dbReference>
<evidence type="ECO:0000256" key="1">
    <source>
        <dbReference type="ARBA" id="ARBA00022490"/>
    </source>
</evidence>
<dbReference type="InterPro" id="IPR038008">
    <property type="entry name" value="Jag_KH"/>
</dbReference>
<dbReference type="Pfam" id="PF01424">
    <property type="entry name" value="R3H"/>
    <property type="match status" value="1"/>
</dbReference>
<dbReference type="Gene3D" id="3.30.300.20">
    <property type="match status" value="1"/>
</dbReference>
<dbReference type="Pfam" id="PF13083">
    <property type="entry name" value="KH_KhpA-B"/>
    <property type="match status" value="1"/>
</dbReference>
<keyword evidence="4" id="KW-0143">Chaperone</keyword>
<dbReference type="CDD" id="cd02644">
    <property type="entry name" value="R3H_jag"/>
    <property type="match status" value="1"/>
</dbReference>
<gene>
    <name evidence="8" type="ORF">EEI45_01655</name>
</gene>